<feature type="domain" description="Nitrogenase/oxidoreductase component 1" evidence="8">
    <location>
        <begin position="17"/>
        <end position="424"/>
    </location>
</feature>
<dbReference type="CDD" id="cd01966">
    <property type="entry name" value="Nitrogenase_NifN_1"/>
    <property type="match status" value="1"/>
</dbReference>
<dbReference type="SUPFAM" id="SSF53807">
    <property type="entry name" value="Helical backbone' metal receptor"/>
    <property type="match status" value="1"/>
</dbReference>
<evidence type="ECO:0000313" key="9">
    <source>
        <dbReference type="EMBL" id="SCM77155.1"/>
    </source>
</evidence>
<protein>
    <recommendedName>
        <fullName evidence="4">Nitrogenase iron-molybdenum cofactor biosynthesis protein NifN</fullName>
    </recommendedName>
</protein>
<dbReference type="PANTHER" id="PTHR33712:SF7">
    <property type="entry name" value="LIGHT-INDEPENDENT PROTOCHLOROPHYLLIDE REDUCTASE SUBUNIT B"/>
    <property type="match status" value="1"/>
</dbReference>
<dbReference type="Pfam" id="PF00148">
    <property type="entry name" value="Oxidored_nitro"/>
    <property type="match status" value="1"/>
</dbReference>
<comment type="function">
    <text evidence="1">This protein may play a role in the biosynthesis of the prosthetic group of nitrogenase (FeMo cofactor).</text>
</comment>
<dbReference type="UniPathway" id="UPA00782"/>
<dbReference type="InterPro" id="IPR050152">
    <property type="entry name" value="ChlB/BchB/BchZ"/>
</dbReference>
<organism evidence="9">
    <name type="scientific">uncultured Pleomorphomonas sp</name>
    <dbReference type="NCBI Taxonomy" id="442121"/>
    <lineage>
        <taxon>Bacteria</taxon>
        <taxon>Pseudomonadati</taxon>
        <taxon>Pseudomonadota</taxon>
        <taxon>Alphaproteobacteria</taxon>
        <taxon>Hyphomicrobiales</taxon>
        <taxon>Pleomorphomonadaceae</taxon>
        <taxon>Pleomorphomonas</taxon>
        <taxon>environmental samples</taxon>
    </lineage>
</organism>
<evidence type="ECO:0000256" key="1">
    <source>
        <dbReference type="ARBA" id="ARBA00003171"/>
    </source>
</evidence>
<dbReference type="PANTHER" id="PTHR33712">
    <property type="entry name" value="LIGHT-INDEPENDENT PROTOCHLOROPHYLLIDE REDUCTASE SUBUNIT B"/>
    <property type="match status" value="1"/>
</dbReference>
<comment type="similarity">
    <text evidence="3 6">Belongs to the NifD/NifK/NifE/NifN family.</text>
</comment>
<name>A0A212LHY6_9HYPH</name>
<keyword evidence="5 6" id="KW-0535">Nitrogen fixation</keyword>
<dbReference type="GO" id="GO:0016163">
    <property type="term" value="F:nitrogenase activity"/>
    <property type="evidence" value="ECO:0007669"/>
    <property type="project" value="InterPro"/>
</dbReference>
<dbReference type="EMBL" id="FMJD01000008">
    <property type="protein sequence ID" value="SCM77155.1"/>
    <property type="molecule type" value="Genomic_DNA"/>
</dbReference>
<evidence type="ECO:0000256" key="4">
    <source>
        <dbReference type="ARBA" id="ARBA00013282"/>
    </source>
</evidence>
<gene>
    <name evidence="9" type="primary">nifN</name>
    <name evidence="9" type="ORF">KL86PLE_40960</name>
</gene>
<dbReference type="Gene3D" id="3.40.50.1980">
    <property type="entry name" value="Nitrogenase molybdenum iron protein domain"/>
    <property type="match status" value="3"/>
</dbReference>
<proteinExistence type="inferred from homology"/>
<comment type="pathway">
    <text evidence="2">Cofactor biosynthesis; Fe-Mo cofactor biosynthesis.</text>
</comment>
<evidence type="ECO:0000256" key="2">
    <source>
        <dbReference type="ARBA" id="ARBA00005155"/>
    </source>
</evidence>
<evidence type="ECO:0000256" key="5">
    <source>
        <dbReference type="ARBA" id="ARBA00023231"/>
    </source>
</evidence>
<evidence type="ECO:0000256" key="6">
    <source>
        <dbReference type="RuleBase" id="RU004021"/>
    </source>
</evidence>
<evidence type="ECO:0000256" key="3">
    <source>
        <dbReference type="ARBA" id="ARBA00011002"/>
    </source>
</evidence>
<dbReference type="AlphaFoldDB" id="A0A212LHY6"/>
<dbReference type="Gene3D" id="6.10.250.1090">
    <property type="match status" value="1"/>
</dbReference>
<dbReference type="GO" id="GO:0065003">
    <property type="term" value="P:protein-containing complex assembly"/>
    <property type="evidence" value="ECO:0007669"/>
    <property type="project" value="InterPro"/>
</dbReference>
<dbReference type="RefSeq" id="WP_288197111.1">
    <property type="nucleotide sequence ID" value="NZ_LT608334.1"/>
</dbReference>
<evidence type="ECO:0000259" key="8">
    <source>
        <dbReference type="Pfam" id="PF00148"/>
    </source>
</evidence>
<reference evidence="9" key="1">
    <citation type="submission" date="2016-08" db="EMBL/GenBank/DDBJ databases">
        <authorList>
            <person name="Seilhamer J.J."/>
        </authorList>
    </citation>
    <scope>NUCLEOTIDE SEQUENCE</scope>
    <source>
        <strain evidence="9">86</strain>
    </source>
</reference>
<dbReference type="InterPro" id="IPR000318">
    <property type="entry name" value="Nase_comp1_CS"/>
</dbReference>
<feature type="region of interest" description="Disordered" evidence="7">
    <location>
        <begin position="429"/>
        <end position="458"/>
    </location>
</feature>
<evidence type="ECO:0000256" key="7">
    <source>
        <dbReference type="SAM" id="MobiDB-lite"/>
    </source>
</evidence>
<dbReference type="InterPro" id="IPR005975">
    <property type="entry name" value="Nase_Mo-Fe_CF"/>
</dbReference>
<dbReference type="InterPro" id="IPR000510">
    <property type="entry name" value="Nase/OxRdtase_comp1"/>
</dbReference>
<dbReference type="NCBIfam" id="TIGR01285">
    <property type="entry name" value="nifN"/>
    <property type="match status" value="1"/>
</dbReference>
<accession>A0A212LHY6</accession>
<sequence>MPVNEVRSLSTNPLKSSQPLGAAYAFLGIEGAMPLLHGSQGCTAFALVLFVRHFKETIPIQTTAMNEVSTVLGGADHLEEAILNIRTRANPRLIGVCTTALVETRGEDFAADLASITSRRADVLGDCRIVLAETPDFRGSIEEGWSAAVTATIEALTRQTTRRDPERLVVLAPSHFTVGDIETLRQTVETFGLTPVILPDISGSLDGTVPDRWIPSTYGGTPVADIEALGAACHCVAIGEHMRRPAEALRRKTGLAYTLLPTLTGLAAADRLVTLLARLSGRPVPAAIRRRRSQLQDAMLDGHFHFGGRRIAVAAEPDLLYQMAAFFADMGAETTVAIASTPDSPILEAVPAEVTVGDLGDLEERAAGVDLLVSHAHGRQASERLGIPLFRVGFPIFDRLGAQHRRSTLYEGTRDLIFEVANTLIAADHHHPTPESLDPLRNRETLHDSRPSPEPRRH</sequence>
<dbReference type="PROSITE" id="PS00699">
    <property type="entry name" value="NITROGENASE_1_1"/>
    <property type="match status" value="1"/>
</dbReference>